<reference evidence="1 2" key="1">
    <citation type="submission" date="2019-03" db="EMBL/GenBank/DDBJ databases">
        <title>Genomic Encyclopedia of Type Strains, Phase IV (KMG-IV): sequencing the most valuable type-strain genomes for metagenomic binning, comparative biology and taxonomic classification.</title>
        <authorList>
            <person name="Goeker M."/>
        </authorList>
    </citation>
    <scope>NUCLEOTIDE SEQUENCE [LARGE SCALE GENOMIC DNA]</scope>
    <source>
        <strain evidence="1 2">DSM 44496</strain>
    </source>
</reference>
<dbReference type="RefSeq" id="WP_067496775.1">
    <property type="nucleotide sequence ID" value="NZ_SNXK01000012.1"/>
</dbReference>
<proteinExistence type="predicted"/>
<dbReference type="Proteomes" id="UP000295087">
    <property type="component" value="Unassembled WGS sequence"/>
</dbReference>
<evidence type="ECO:0000313" key="2">
    <source>
        <dbReference type="Proteomes" id="UP000295087"/>
    </source>
</evidence>
<evidence type="ECO:0000313" key="1">
    <source>
        <dbReference type="EMBL" id="TDP29844.1"/>
    </source>
</evidence>
<comment type="caution">
    <text evidence="1">The sequence shown here is derived from an EMBL/GenBank/DDBJ whole genome shotgun (WGS) entry which is preliminary data.</text>
</comment>
<evidence type="ECO:0008006" key="3">
    <source>
        <dbReference type="Google" id="ProtNLM"/>
    </source>
</evidence>
<dbReference type="EMBL" id="SNXK01000012">
    <property type="protein sequence ID" value="TDP29844.1"/>
    <property type="molecule type" value="Genomic_DNA"/>
</dbReference>
<gene>
    <name evidence="1" type="ORF">DFR75_112113</name>
</gene>
<name>A0A4V3CMK1_NOCIG</name>
<dbReference type="AlphaFoldDB" id="A0A4V3CMK1"/>
<protein>
    <recommendedName>
        <fullName evidence="3">Secreted protein</fullName>
    </recommendedName>
</protein>
<organism evidence="1 2">
    <name type="scientific">Nocardia ignorata</name>
    <dbReference type="NCBI Taxonomy" id="145285"/>
    <lineage>
        <taxon>Bacteria</taxon>
        <taxon>Bacillati</taxon>
        <taxon>Actinomycetota</taxon>
        <taxon>Actinomycetes</taxon>
        <taxon>Mycobacteriales</taxon>
        <taxon>Nocardiaceae</taxon>
        <taxon>Nocardia</taxon>
    </lineage>
</organism>
<sequence length="187" mass="20900">MAKPLLYLDVDGPLNPYAAKPERRPTGYDTHRLMPAAWLERHPNTPPDRVKPLRVWLNPAHGPALLALADVFELVWATTWEHEANEFIGPLIGLPELPVVEWAEGRPKVNRAGVYWKTPQLIEHAAGRPFAWVDDEIGRYDREFVSTYHGRAALLHYVGPAKGLLDEDFAVLREWGNGQTGVAGSAA</sequence>
<keyword evidence="2" id="KW-1185">Reference proteome</keyword>
<accession>A0A4V3CMK1</accession>